<evidence type="ECO:0000256" key="5">
    <source>
        <dbReference type="ARBA" id="ARBA00023180"/>
    </source>
</evidence>
<evidence type="ECO:0000256" key="2">
    <source>
        <dbReference type="ARBA" id="ARBA00005679"/>
    </source>
</evidence>
<evidence type="ECO:0000256" key="4">
    <source>
        <dbReference type="ARBA" id="ARBA00022729"/>
    </source>
</evidence>
<dbReference type="EMBL" id="HG805982">
    <property type="protein sequence ID" value="CDW55813.1"/>
    <property type="molecule type" value="Genomic_DNA"/>
</dbReference>
<evidence type="ECO:0000313" key="7">
    <source>
        <dbReference type="EMBL" id="CDW55813.1"/>
    </source>
</evidence>
<keyword evidence="8" id="KW-1185">Reference proteome</keyword>
<dbReference type="GO" id="GO:0005576">
    <property type="term" value="C:extracellular region"/>
    <property type="evidence" value="ECO:0007669"/>
    <property type="project" value="UniProtKB-SubCell"/>
</dbReference>
<keyword evidence="4 6" id="KW-0732">Signal</keyword>
<proteinExistence type="inferred from homology"/>
<dbReference type="PANTHER" id="PTHR13234">
    <property type="entry name" value="GAMMA-INTERFERON INDUCIBLE LYSOSOMAL THIOL REDUCTASE GILT"/>
    <property type="match status" value="1"/>
</dbReference>
<accession>A0A077Z864</accession>
<evidence type="ECO:0000256" key="3">
    <source>
        <dbReference type="ARBA" id="ARBA00022525"/>
    </source>
</evidence>
<feature type="chain" id="PRO_5001728497" evidence="6">
    <location>
        <begin position="19"/>
        <end position="257"/>
    </location>
</feature>
<dbReference type="OrthoDB" id="958254at2759"/>
<gene>
    <name evidence="7" type="ORF">TTRE_0000408601</name>
</gene>
<organism evidence="7 8">
    <name type="scientific">Trichuris trichiura</name>
    <name type="common">Whipworm</name>
    <name type="synonym">Trichocephalus trichiurus</name>
    <dbReference type="NCBI Taxonomy" id="36087"/>
    <lineage>
        <taxon>Eukaryota</taxon>
        <taxon>Metazoa</taxon>
        <taxon>Ecdysozoa</taxon>
        <taxon>Nematoda</taxon>
        <taxon>Enoplea</taxon>
        <taxon>Dorylaimia</taxon>
        <taxon>Trichinellida</taxon>
        <taxon>Trichuridae</taxon>
        <taxon>Trichuris</taxon>
    </lineage>
</organism>
<dbReference type="PANTHER" id="PTHR13234:SF8">
    <property type="entry name" value="GAMMA-INTERFERON-INDUCIBLE LYSOSOMAL THIOL REDUCTASE"/>
    <property type="match status" value="1"/>
</dbReference>
<comment type="similarity">
    <text evidence="2">Belongs to the GILT family.</text>
</comment>
<dbReference type="Pfam" id="PF03227">
    <property type="entry name" value="GILT"/>
    <property type="match status" value="1"/>
</dbReference>
<comment type="subcellular location">
    <subcellularLocation>
        <location evidence="1">Secreted</location>
    </subcellularLocation>
</comment>
<evidence type="ECO:0000313" key="8">
    <source>
        <dbReference type="Proteomes" id="UP000030665"/>
    </source>
</evidence>
<evidence type="ECO:0000256" key="6">
    <source>
        <dbReference type="SAM" id="SignalP"/>
    </source>
</evidence>
<reference evidence="7" key="1">
    <citation type="submission" date="2014-01" db="EMBL/GenBank/DDBJ databases">
        <authorList>
            <person name="Aslett M."/>
        </authorList>
    </citation>
    <scope>NUCLEOTIDE SEQUENCE</scope>
</reference>
<sequence length="257" mass="29408">MISLSFGCILLLFAQASADCHVPPSLWCDDEEIAKECGVSAACEDYNRTIFNEKINLTVLYETLCPDCQDFILLQLERFVWRFGREFVNFELVPYGNARKKNESGTWKIFCQHGPLECALNKLHSCAIHHLGDVERWLPFVVCMEKALKSHYSPQSASKLCMRKVDIKIAEAKKIMKCTTGDEGEELQLKMAERTETIKPDRHRFVPWILIQDVSTNGLQATQTNLFAFLCKWHRGNLPDGCHAYLEMLKQKQCAAV</sequence>
<name>A0A077Z864_TRITR</name>
<keyword evidence="5" id="KW-0325">Glycoprotein</keyword>
<dbReference type="GO" id="GO:0016671">
    <property type="term" value="F:oxidoreductase activity, acting on a sulfur group of donors, disulfide as acceptor"/>
    <property type="evidence" value="ECO:0007669"/>
    <property type="project" value="InterPro"/>
</dbReference>
<dbReference type="STRING" id="36087.A0A077Z864"/>
<dbReference type="AlphaFoldDB" id="A0A077Z864"/>
<dbReference type="Proteomes" id="UP000030665">
    <property type="component" value="Unassembled WGS sequence"/>
</dbReference>
<dbReference type="InterPro" id="IPR004911">
    <property type="entry name" value="Interferon-induced_GILT"/>
</dbReference>
<evidence type="ECO:0000256" key="1">
    <source>
        <dbReference type="ARBA" id="ARBA00004613"/>
    </source>
</evidence>
<protein>
    <submittedName>
        <fullName evidence="7">Gamma interferon inducible lysosomal thiol</fullName>
    </submittedName>
</protein>
<reference evidence="7" key="2">
    <citation type="submission" date="2014-03" db="EMBL/GenBank/DDBJ databases">
        <title>The whipworm genome and dual-species transcriptomics of an intimate host-pathogen interaction.</title>
        <authorList>
            <person name="Foth B.J."/>
            <person name="Tsai I.J."/>
            <person name="Reid A.J."/>
            <person name="Bancroft A.J."/>
            <person name="Nichol S."/>
            <person name="Tracey A."/>
            <person name="Holroyd N."/>
            <person name="Cotton J.A."/>
            <person name="Stanley E.J."/>
            <person name="Zarowiecki M."/>
            <person name="Liu J.Z."/>
            <person name="Huckvale T."/>
            <person name="Cooper P.J."/>
            <person name="Grencis R.K."/>
            <person name="Berriman M."/>
        </authorList>
    </citation>
    <scope>NUCLEOTIDE SEQUENCE [LARGE SCALE GENOMIC DNA]</scope>
</reference>
<feature type="signal peptide" evidence="6">
    <location>
        <begin position="1"/>
        <end position="18"/>
    </location>
</feature>
<keyword evidence="3" id="KW-0964">Secreted</keyword>